<dbReference type="InterPro" id="IPR002725">
    <property type="entry name" value="YgjP-like_metallopeptidase"/>
</dbReference>
<dbReference type="PANTHER" id="PTHR30399">
    <property type="entry name" value="UNCHARACTERIZED PROTEIN YGJP"/>
    <property type="match status" value="1"/>
</dbReference>
<dbReference type="Gene3D" id="3.30.2010.10">
    <property type="entry name" value="Metalloproteases ('zincins'), catalytic domain"/>
    <property type="match status" value="1"/>
</dbReference>
<dbReference type="EMBL" id="JEMX01000137">
    <property type="protein sequence ID" value="EXI76991.1"/>
    <property type="molecule type" value="Genomic_DNA"/>
</dbReference>
<dbReference type="InterPro" id="IPR013536">
    <property type="entry name" value="WLM_dom"/>
</dbReference>
<dbReference type="PROSITE" id="PS51397">
    <property type="entry name" value="WLM"/>
    <property type="match status" value="1"/>
</dbReference>
<feature type="domain" description="WLM" evidence="1">
    <location>
        <begin position="1"/>
        <end position="52"/>
    </location>
</feature>
<accession>A0A011NNY6</accession>
<protein>
    <submittedName>
        <fullName evidence="2">WLM domain protein</fullName>
    </submittedName>
</protein>
<comment type="caution">
    <text evidence="2">The sequence shown here is derived from an EMBL/GenBank/DDBJ whole genome shotgun (WGS) entry which is preliminary data.</text>
</comment>
<evidence type="ECO:0000259" key="1">
    <source>
        <dbReference type="PROSITE" id="PS51397"/>
    </source>
</evidence>
<name>A0A011NNY6_9PROT</name>
<dbReference type="AlphaFoldDB" id="A0A011NNY6"/>
<dbReference type="PANTHER" id="PTHR30399:SF1">
    <property type="entry name" value="UTP PYROPHOSPHATASE"/>
    <property type="match status" value="1"/>
</dbReference>
<dbReference type="STRING" id="1454003.AW10_04116"/>
<dbReference type="Pfam" id="PF01863">
    <property type="entry name" value="YgjP-like"/>
    <property type="match status" value="1"/>
</dbReference>
<gene>
    <name evidence="2" type="ORF">AW10_04116</name>
</gene>
<reference evidence="2 3" key="1">
    <citation type="submission" date="2014-02" db="EMBL/GenBank/DDBJ databases">
        <title>Expanding our view of genomic diversity in Candidatus Accumulibacter clades.</title>
        <authorList>
            <person name="Skennerton C.T."/>
            <person name="Barr J.J."/>
            <person name="Slater F.R."/>
            <person name="Bond P.L."/>
            <person name="Tyson G.W."/>
        </authorList>
    </citation>
    <scope>NUCLEOTIDE SEQUENCE [LARGE SCALE GENOMIC DNA]</scope>
    <source>
        <strain evidence="3">BA-92</strain>
    </source>
</reference>
<dbReference type="InterPro" id="IPR053136">
    <property type="entry name" value="UTP_pyrophosphatase-like"/>
</dbReference>
<proteinExistence type="predicted"/>
<organism evidence="2 3">
    <name type="scientific">Candidatus Accumulibacter appositus</name>
    <dbReference type="NCBI Taxonomy" id="1454003"/>
    <lineage>
        <taxon>Bacteria</taxon>
        <taxon>Pseudomonadati</taxon>
        <taxon>Pseudomonadota</taxon>
        <taxon>Betaproteobacteria</taxon>
        <taxon>Candidatus Accumulibacter</taxon>
    </lineage>
</organism>
<sequence>MIVVHELAHLKERQHDRAFYQLCSHMEPAYHQLEFDLRLYLTQRELSGLPGA</sequence>
<evidence type="ECO:0000313" key="3">
    <source>
        <dbReference type="Proteomes" id="UP000021816"/>
    </source>
</evidence>
<dbReference type="Proteomes" id="UP000021816">
    <property type="component" value="Unassembled WGS sequence"/>
</dbReference>
<evidence type="ECO:0000313" key="2">
    <source>
        <dbReference type="EMBL" id="EXI76991.1"/>
    </source>
</evidence>